<keyword evidence="1" id="KW-0472">Membrane</keyword>
<dbReference type="OrthoDB" id="10037790at2759"/>
<dbReference type="Ensembl" id="ENSLLET00000013217.1">
    <property type="protein sequence ID" value="ENSLLEP00000012724.1"/>
    <property type="gene ID" value="ENSLLEG00000007995.1"/>
</dbReference>
<feature type="transmembrane region" description="Helical" evidence="1">
    <location>
        <begin position="62"/>
        <end position="81"/>
    </location>
</feature>
<reference evidence="2" key="1">
    <citation type="submission" date="2025-08" db="UniProtKB">
        <authorList>
            <consortium name="Ensembl"/>
        </authorList>
    </citation>
    <scope>IDENTIFICATION</scope>
</reference>
<evidence type="ECO:0000256" key="1">
    <source>
        <dbReference type="SAM" id="Phobius"/>
    </source>
</evidence>
<proteinExistence type="predicted"/>
<keyword evidence="3" id="KW-1185">Reference proteome</keyword>
<name>A0A8C5MCM4_9ANUR</name>
<protein>
    <submittedName>
        <fullName evidence="2">Cytochrome c oxidase assembly factor 1</fullName>
    </submittedName>
</protein>
<dbReference type="Pfam" id="PF08695">
    <property type="entry name" value="Coa1"/>
    <property type="match status" value="1"/>
</dbReference>
<dbReference type="PANTHER" id="PTHR47148">
    <property type="entry name" value="CYTOCHROME C OXIDASE ASSEMBLY FACTOR 1 HOMOLOG"/>
    <property type="match status" value="1"/>
</dbReference>
<dbReference type="InterPro" id="IPR014807">
    <property type="entry name" value="Coa1"/>
</dbReference>
<dbReference type="GO" id="GO:0005743">
    <property type="term" value="C:mitochondrial inner membrane"/>
    <property type="evidence" value="ECO:0007669"/>
    <property type="project" value="TreeGrafter"/>
</dbReference>
<dbReference type="Proteomes" id="UP000694569">
    <property type="component" value="Unplaced"/>
</dbReference>
<dbReference type="AlphaFoldDB" id="A0A8C5MCM4"/>
<sequence length="204" mass="22725">MERALAYCLQSCDSIFQNKTLFKASIKTTSFHTLRAADERMNICVFVFPGKMPIPLKNLQQLAIYVTVVSGGGCGLMYYFMQKTFAKKEYYMSAIEKLNSKADALDVLGAPPLKIHYLRLTDKYNLVNPSAAQIKIPVSGTISAGYLYVKSDRDSLNKSGLNQMLLYLFYALAGFAAKVVFPNPGPSALNRPGFNFHISEAQHR</sequence>
<dbReference type="PANTHER" id="PTHR47148:SF1">
    <property type="entry name" value="CYTOCHROME C OXIDASE ASSEMBLY FACTOR 1 HOMOLOG"/>
    <property type="match status" value="1"/>
</dbReference>
<evidence type="ECO:0000313" key="3">
    <source>
        <dbReference type="Proteomes" id="UP000694569"/>
    </source>
</evidence>
<dbReference type="GeneTree" id="ENSGT00440000033985"/>
<reference evidence="2" key="2">
    <citation type="submission" date="2025-09" db="UniProtKB">
        <authorList>
            <consortium name="Ensembl"/>
        </authorList>
    </citation>
    <scope>IDENTIFICATION</scope>
</reference>
<feature type="transmembrane region" description="Helical" evidence="1">
    <location>
        <begin position="164"/>
        <end position="181"/>
    </location>
</feature>
<keyword evidence="1" id="KW-1133">Transmembrane helix</keyword>
<dbReference type="GO" id="GO:0033617">
    <property type="term" value="P:mitochondrial respiratory chain complex IV assembly"/>
    <property type="evidence" value="ECO:0007669"/>
    <property type="project" value="TreeGrafter"/>
</dbReference>
<accession>A0A8C5MCM4</accession>
<evidence type="ECO:0000313" key="2">
    <source>
        <dbReference type="Ensembl" id="ENSLLEP00000012724.1"/>
    </source>
</evidence>
<keyword evidence="1" id="KW-0812">Transmembrane</keyword>
<dbReference type="GO" id="GO:0032981">
    <property type="term" value="P:mitochondrial respiratory chain complex I assembly"/>
    <property type="evidence" value="ECO:0007669"/>
    <property type="project" value="TreeGrafter"/>
</dbReference>
<organism evidence="2 3">
    <name type="scientific">Leptobrachium leishanense</name>
    <name type="common">Leishan spiny toad</name>
    <dbReference type="NCBI Taxonomy" id="445787"/>
    <lineage>
        <taxon>Eukaryota</taxon>
        <taxon>Metazoa</taxon>
        <taxon>Chordata</taxon>
        <taxon>Craniata</taxon>
        <taxon>Vertebrata</taxon>
        <taxon>Euteleostomi</taxon>
        <taxon>Amphibia</taxon>
        <taxon>Batrachia</taxon>
        <taxon>Anura</taxon>
        <taxon>Pelobatoidea</taxon>
        <taxon>Megophryidae</taxon>
        <taxon>Leptobrachium</taxon>
    </lineage>
</organism>